<evidence type="ECO:0000313" key="8">
    <source>
        <dbReference type="EMBL" id="KAF6040476.1"/>
    </source>
</evidence>
<dbReference type="PIRSF" id="PIRSF002419">
    <property type="entry name" value="Tetraspanin"/>
    <property type="match status" value="1"/>
</dbReference>
<feature type="disulfide bond" evidence="6">
    <location>
        <begin position="152"/>
        <end position="186"/>
    </location>
</feature>
<sequence length="231" mass="24778">MGSGNGLDGCYACIKYLMFAFNFIFWLIGCALVGIGIWVLVDQNFKSLVSESQTFAFLQYAGIVLIVVGSIVMVVGFFGCCGAIRESECCLMLFFISMLILFLALVAGGVACLVYKAEVSEIALQAFQDSFDLYTDDDPQSLVDLVQEVFSCCGVNSYADYINKGVQIPASCKPTDVTDVTTLQGCSVVVPEKLDEKVIITGGVALGAGATMLIGLVFSMMLCCAIRNQNL</sequence>
<dbReference type="AlphaFoldDB" id="A0A7J7KQL7"/>
<dbReference type="PRINTS" id="PR00259">
    <property type="entry name" value="TMFOUR"/>
</dbReference>
<accession>A0A7J7KQL7</accession>
<feature type="transmembrane region" description="Helical" evidence="7">
    <location>
        <begin position="91"/>
        <end position="117"/>
    </location>
</feature>
<name>A0A7J7KQL7_BUGNE</name>
<comment type="caution">
    <text evidence="8">The sequence shown here is derived from an EMBL/GenBank/DDBJ whole genome shotgun (WGS) entry which is preliminary data.</text>
</comment>
<evidence type="ECO:0000256" key="5">
    <source>
        <dbReference type="ARBA" id="ARBA00023136"/>
    </source>
</evidence>
<dbReference type="Pfam" id="PF00335">
    <property type="entry name" value="Tetraspanin"/>
    <property type="match status" value="1"/>
</dbReference>
<dbReference type="PANTHER" id="PTHR19282:SF544">
    <property type="entry name" value="TETRASPANIN"/>
    <property type="match status" value="1"/>
</dbReference>
<dbReference type="CDD" id="cd03127">
    <property type="entry name" value="tetraspanin_LEL"/>
    <property type="match status" value="1"/>
</dbReference>
<evidence type="ECO:0000256" key="7">
    <source>
        <dbReference type="RuleBase" id="RU361218"/>
    </source>
</evidence>
<proteinExistence type="inferred from homology"/>
<keyword evidence="5 7" id="KW-0472">Membrane</keyword>
<keyword evidence="9" id="KW-1185">Reference proteome</keyword>
<dbReference type="InterPro" id="IPR008952">
    <property type="entry name" value="Tetraspanin_EC2_sf"/>
</dbReference>
<evidence type="ECO:0000256" key="6">
    <source>
        <dbReference type="PIRSR" id="PIRSR002419-1"/>
    </source>
</evidence>
<evidence type="ECO:0000256" key="1">
    <source>
        <dbReference type="ARBA" id="ARBA00004141"/>
    </source>
</evidence>
<feature type="transmembrane region" description="Helical" evidence="7">
    <location>
        <begin position="60"/>
        <end position="84"/>
    </location>
</feature>
<evidence type="ECO:0000256" key="2">
    <source>
        <dbReference type="ARBA" id="ARBA00006840"/>
    </source>
</evidence>
<comment type="subcellular location">
    <subcellularLocation>
        <location evidence="1 7">Membrane</location>
        <topology evidence="1 7">Multi-pass membrane protein</topology>
    </subcellularLocation>
</comment>
<reference evidence="8" key="1">
    <citation type="submission" date="2020-06" db="EMBL/GenBank/DDBJ databases">
        <title>Draft genome of Bugula neritina, a colonial animal packing powerful symbionts and potential medicines.</title>
        <authorList>
            <person name="Rayko M."/>
        </authorList>
    </citation>
    <scope>NUCLEOTIDE SEQUENCE [LARGE SCALE GENOMIC DNA]</scope>
    <source>
        <strain evidence="8">Kwan_BN1</strain>
    </source>
</reference>
<dbReference type="Proteomes" id="UP000593567">
    <property type="component" value="Unassembled WGS sequence"/>
</dbReference>
<evidence type="ECO:0000256" key="3">
    <source>
        <dbReference type="ARBA" id="ARBA00022692"/>
    </source>
</evidence>
<keyword evidence="4 7" id="KW-1133">Transmembrane helix</keyword>
<feature type="transmembrane region" description="Helical" evidence="7">
    <location>
        <begin position="198"/>
        <end position="226"/>
    </location>
</feature>
<dbReference type="Gene3D" id="1.10.1450.10">
    <property type="entry name" value="Tetraspanin"/>
    <property type="match status" value="1"/>
</dbReference>
<dbReference type="SUPFAM" id="SSF48652">
    <property type="entry name" value="Tetraspanin"/>
    <property type="match status" value="1"/>
</dbReference>
<dbReference type="EMBL" id="VXIV02000138">
    <property type="protein sequence ID" value="KAF6040476.1"/>
    <property type="molecule type" value="Genomic_DNA"/>
</dbReference>
<dbReference type="InterPro" id="IPR000301">
    <property type="entry name" value="Tetraspanin_animals"/>
</dbReference>
<dbReference type="InterPro" id="IPR018499">
    <property type="entry name" value="Tetraspanin/Peripherin"/>
</dbReference>
<feature type="disulfide bond" evidence="6">
    <location>
        <begin position="153"/>
        <end position="172"/>
    </location>
</feature>
<feature type="transmembrane region" description="Helical" evidence="7">
    <location>
        <begin position="16"/>
        <end position="40"/>
    </location>
</feature>
<dbReference type="OrthoDB" id="5870230at2759"/>
<keyword evidence="6" id="KW-1015">Disulfide bond</keyword>
<protein>
    <recommendedName>
        <fullName evidence="7">Tetraspanin</fullName>
    </recommendedName>
</protein>
<dbReference type="GO" id="GO:0005886">
    <property type="term" value="C:plasma membrane"/>
    <property type="evidence" value="ECO:0007669"/>
    <property type="project" value="TreeGrafter"/>
</dbReference>
<keyword evidence="3 7" id="KW-0812">Transmembrane</keyword>
<comment type="similarity">
    <text evidence="2 7">Belongs to the tetraspanin (TM4SF) family.</text>
</comment>
<evidence type="ECO:0000313" key="9">
    <source>
        <dbReference type="Proteomes" id="UP000593567"/>
    </source>
</evidence>
<organism evidence="8 9">
    <name type="scientific">Bugula neritina</name>
    <name type="common">Brown bryozoan</name>
    <name type="synonym">Sertularia neritina</name>
    <dbReference type="NCBI Taxonomy" id="10212"/>
    <lineage>
        <taxon>Eukaryota</taxon>
        <taxon>Metazoa</taxon>
        <taxon>Spiralia</taxon>
        <taxon>Lophotrochozoa</taxon>
        <taxon>Bryozoa</taxon>
        <taxon>Gymnolaemata</taxon>
        <taxon>Cheilostomatida</taxon>
        <taxon>Flustrina</taxon>
        <taxon>Buguloidea</taxon>
        <taxon>Bugulidae</taxon>
        <taxon>Bugula</taxon>
    </lineage>
</organism>
<dbReference type="PANTHER" id="PTHR19282">
    <property type="entry name" value="TETRASPANIN"/>
    <property type="match status" value="1"/>
</dbReference>
<evidence type="ECO:0000256" key="4">
    <source>
        <dbReference type="ARBA" id="ARBA00022989"/>
    </source>
</evidence>
<gene>
    <name evidence="8" type="ORF">EB796_001189</name>
</gene>